<dbReference type="OrthoDB" id="1912459at2759"/>
<feature type="domain" description="Mediator complex subunit 15 KIX" evidence="4">
    <location>
        <begin position="14"/>
        <end position="91"/>
    </location>
</feature>
<sequence length="243" mass="27827">MSPSGDGEPAMDTDNWRSRLQPDSRQRIINKIMETLKRHLPFSGQEALQELKKIAVRFEEKVYTTATSQSDYLRKISLKMLTMETKSQNNSLQSKGSFLTELVPIFLDQSSKDSTAPARHANGADWQEEVYQTIKVMKEMYVSELSELYQKIATKLQLHDSIPEPISEQLEQLKLFKAMLEHLISVLQISKSSILPDLKKQLSLYEKQMIDVINAHRPWKPVSFLKTRAVPHTSFAPHASVTI</sequence>
<keyword evidence="2" id="KW-0539">Nucleus</keyword>
<dbReference type="AlphaFoldDB" id="A0A315B1U9"/>
<dbReference type="EMBL" id="PJQY01000038">
    <property type="protein sequence ID" value="PQQ20326.1"/>
    <property type="molecule type" value="Genomic_DNA"/>
</dbReference>
<gene>
    <name evidence="5" type="ORF">Pyn_16900</name>
</gene>
<dbReference type="GO" id="GO:0003713">
    <property type="term" value="F:transcription coactivator activity"/>
    <property type="evidence" value="ECO:0007669"/>
    <property type="project" value="InterPro"/>
</dbReference>
<comment type="caution">
    <text evidence="5">The sequence shown here is derived from an EMBL/GenBank/DDBJ whole genome shotgun (WGS) entry which is preliminary data.</text>
</comment>
<dbReference type="FunFam" id="1.10.246.20:FF:000003">
    <property type="entry name" value="Mediator of RNA polymerase II transcription subunit 15a"/>
    <property type="match status" value="1"/>
</dbReference>
<dbReference type="Pfam" id="PF16987">
    <property type="entry name" value="KIX_2"/>
    <property type="match status" value="1"/>
</dbReference>
<keyword evidence="6" id="KW-1185">Reference proteome</keyword>
<dbReference type="InterPro" id="IPR044661">
    <property type="entry name" value="MED15a/b/c-like"/>
</dbReference>
<accession>A0A315B1U9</accession>
<protein>
    <recommendedName>
        <fullName evidence="4">Mediator complex subunit 15 KIX domain-containing protein</fullName>
    </recommendedName>
</protein>
<organism evidence="5 6">
    <name type="scientific">Prunus yedoensis var. nudiflora</name>
    <dbReference type="NCBI Taxonomy" id="2094558"/>
    <lineage>
        <taxon>Eukaryota</taxon>
        <taxon>Viridiplantae</taxon>
        <taxon>Streptophyta</taxon>
        <taxon>Embryophyta</taxon>
        <taxon>Tracheophyta</taxon>
        <taxon>Spermatophyta</taxon>
        <taxon>Magnoliopsida</taxon>
        <taxon>eudicotyledons</taxon>
        <taxon>Gunneridae</taxon>
        <taxon>Pentapetalae</taxon>
        <taxon>rosids</taxon>
        <taxon>fabids</taxon>
        <taxon>Rosales</taxon>
        <taxon>Rosaceae</taxon>
        <taxon>Amygdaloideae</taxon>
        <taxon>Amygdaleae</taxon>
        <taxon>Prunus</taxon>
    </lineage>
</organism>
<dbReference type="PANTHER" id="PTHR33137">
    <property type="entry name" value="MEDIATOR OF RNA POLYMERASE II TRANSCRIPTION SUBUNIT 15A-RELATED"/>
    <property type="match status" value="1"/>
</dbReference>
<dbReference type="InterPro" id="IPR036529">
    <property type="entry name" value="KIX_dom_sf"/>
</dbReference>
<dbReference type="Proteomes" id="UP000250321">
    <property type="component" value="Unassembled WGS sequence"/>
</dbReference>
<dbReference type="SUPFAM" id="SSF47040">
    <property type="entry name" value="Kix domain of CBP (creb binding protein)"/>
    <property type="match status" value="1"/>
</dbReference>
<dbReference type="GO" id="GO:0031490">
    <property type="term" value="F:chromatin DNA binding"/>
    <property type="evidence" value="ECO:0007669"/>
    <property type="project" value="InterPro"/>
</dbReference>
<feature type="region of interest" description="Disordered" evidence="3">
    <location>
        <begin position="1"/>
        <end position="21"/>
    </location>
</feature>
<dbReference type="GO" id="GO:0005634">
    <property type="term" value="C:nucleus"/>
    <property type="evidence" value="ECO:0007669"/>
    <property type="project" value="UniProtKB-SubCell"/>
</dbReference>
<reference evidence="5 6" key="1">
    <citation type="submission" date="2018-02" db="EMBL/GenBank/DDBJ databases">
        <title>Draft genome of wild Prunus yedoensis var. nudiflora.</title>
        <authorList>
            <person name="Baek S."/>
            <person name="Kim J.-H."/>
            <person name="Choi K."/>
            <person name="Kim G.-B."/>
            <person name="Cho A."/>
            <person name="Jang H."/>
            <person name="Shin C.-H."/>
            <person name="Yu H.-J."/>
            <person name="Mun J.-H."/>
        </authorList>
    </citation>
    <scope>NUCLEOTIDE SEQUENCE [LARGE SCALE GENOMIC DNA]</scope>
    <source>
        <strain evidence="6">cv. Jeju island</strain>
        <tissue evidence="5">Leaf</tissue>
    </source>
</reference>
<comment type="subcellular location">
    <subcellularLocation>
        <location evidence="1">Nucleus</location>
    </subcellularLocation>
</comment>
<dbReference type="PANTHER" id="PTHR33137:SF4">
    <property type="entry name" value="MEDIATOR OF RNA POLYMERASE II TRANSCRIPTION SUBUNIT 15A-RELATED"/>
    <property type="match status" value="1"/>
</dbReference>
<evidence type="ECO:0000256" key="1">
    <source>
        <dbReference type="ARBA" id="ARBA00004123"/>
    </source>
</evidence>
<evidence type="ECO:0000313" key="6">
    <source>
        <dbReference type="Proteomes" id="UP000250321"/>
    </source>
</evidence>
<evidence type="ECO:0000313" key="5">
    <source>
        <dbReference type="EMBL" id="PQQ20326.1"/>
    </source>
</evidence>
<dbReference type="STRING" id="2094558.A0A315B1U9"/>
<evidence type="ECO:0000259" key="4">
    <source>
        <dbReference type="Pfam" id="PF16987"/>
    </source>
</evidence>
<name>A0A315B1U9_PRUYE</name>
<proteinExistence type="predicted"/>
<dbReference type="InterPro" id="IPR036546">
    <property type="entry name" value="MED15_KIX"/>
</dbReference>
<evidence type="ECO:0000256" key="3">
    <source>
        <dbReference type="SAM" id="MobiDB-lite"/>
    </source>
</evidence>
<evidence type="ECO:0000256" key="2">
    <source>
        <dbReference type="ARBA" id="ARBA00023242"/>
    </source>
</evidence>
<dbReference type="Gene3D" id="1.10.246.20">
    <property type="entry name" value="Coactivator CBP, KIX domain"/>
    <property type="match status" value="1"/>
</dbReference>